<dbReference type="InterPro" id="IPR055507">
    <property type="entry name" value="DUF7079"/>
</dbReference>
<dbReference type="AlphaFoldDB" id="A0A0S2SPR7"/>
<evidence type="ECO:0000259" key="1">
    <source>
        <dbReference type="Pfam" id="PF23296"/>
    </source>
</evidence>
<sequence length="120" mass="14049">MKGTRSDIELCEALSGFFVDNEVDYRYIAKVAKAFPIEYVEKALFEWVAPVCYTNMLTPVPEIWSGFERDRLWLDIQALLKEESEAGLLKKTTINLRQFYLRREYAEEWGKLQRMLSNGG</sequence>
<protein>
    <recommendedName>
        <fullName evidence="1">DUF7079 domain-containing protein</fullName>
    </recommendedName>
</protein>
<dbReference type="Proteomes" id="UP000058114">
    <property type="component" value="Chromosome"/>
</dbReference>
<gene>
    <name evidence="2" type="ORF">WL1483_4247</name>
</gene>
<proteinExistence type="predicted"/>
<evidence type="ECO:0000313" key="3">
    <source>
        <dbReference type="Proteomes" id="UP000058114"/>
    </source>
</evidence>
<feature type="domain" description="DUF7079" evidence="1">
    <location>
        <begin position="8"/>
        <end position="114"/>
    </location>
</feature>
<organism evidence="2 3">
    <name type="scientific">Aeromonas schubertii</name>
    <dbReference type="NCBI Taxonomy" id="652"/>
    <lineage>
        <taxon>Bacteria</taxon>
        <taxon>Pseudomonadati</taxon>
        <taxon>Pseudomonadota</taxon>
        <taxon>Gammaproteobacteria</taxon>
        <taxon>Aeromonadales</taxon>
        <taxon>Aeromonadaceae</taxon>
        <taxon>Aeromonas</taxon>
    </lineage>
</organism>
<dbReference type="PATRIC" id="fig|652.5.peg.2502"/>
<dbReference type="KEGG" id="asr:WL1483_4247"/>
<dbReference type="Pfam" id="PF23296">
    <property type="entry name" value="DUF7079"/>
    <property type="match status" value="1"/>
</dbReference>
<reference evidence="2 3" key="2">
    <citation type="journal article" date="2016" name="Genome Announc.">
        <title>Complete Genome Sequence of the Highly Virulent Aeromonas schubertii Strain WL1483, Isolated from Diseased Snakehead Fish (Channa argus) in China.</title>
        <authorList>
            <person name="Liu L."/>
            <person name="Li N."/>
            <person name="Zhang D."/>
            <person name="Fu X."/>
            <person name="Shi C."/>
            <person name="Lin Q."/>
            <person name="Hao G."/>
        </authorList>
    </citation>
    <scope>NUCLEOTIDE SEQUENCE [LARGE SCALE GENOMIC DNA]</scope>
    <source>
        <strain evidence="2 3">WL1483</strain>
    </source>
</reference>
<dbReference type="EMBL" id="CP013067">
    <property type="protein sequence ID" value="ALP43666.1"/>
    <property type="molecule type" value="Genomic_DNA"/>
</dbReference>
<reference evidence="3" key="1">
    <citation type="submission" date="2015-10" db="EMBL/GenBank/DDBJ databases">
        <title>Complete Genome Sequence of Aeromonas schubertii strain WL1483.</title>
        <authorList>
            <person name="Liu L."/>
        </authorList>
    </citation>
    <scope>NUCLEOTIDE SEQUENCE [LARGE SCALE GENOMIC DNA]</scope>
    <source>
        <strain evidence="3">WL1483</strain>
    </source>
</reference>
<name>A0A0S2SPR7_9GAMM</name>
<evidence type="ECO:0000313" key="2">
    <source>
        <dbReference type="EMBL" id="ALP43666.1"/>
    </source>
</evidence>
<accession>A0A0S2SPR7</accession>